<reference evidence="1" key="1">
    <citation type="submission" date="2020-05" db="EMBL/GenBank/DDBJ databases">
        <title>Mycena genomes resolve the evolution of fungal bioluminescence.</title>
        <authorList>
            <person name="Tsai I.J."/>
        </authorList>
    </citation>
    <scope>NUCLEOTIDE SEQUENCE</scope>
    <source>
        <strain evidence="1">171206Taipei</strain>
    </source>
</reference>
<dbReference type="Proteomes" id="UP000636479">
    <property type="component" value="Unassembled WGS sequence"/>
</dbReference>
<dbReference type="GeneID" id="59352689"/>
<dbReference type="AlphaFoldDB" id="A0A8H6VT64"/>
<evidence type="ECO:0000313" key="1">
    <source>
        <dbReference type="EMBL" id="KAF7289143.1"/>
    </source>
</evidence>
<gene>
    <name evidence="1" type="ORF">MIND_01375300</name>
</gene>
<evidence type="ECO:0000313" key="2">
    <source>
        <dbReference type="Proteomes" id="UP000636479"/>
    </source>
</evidence>
<comment type="caution">
    <text evidence="1">The sequence shown here is derived from an EMBL/GenBank/DDBJ whole genome shotgun (WGS) entry which is preliminary data.</text>
</comment>
<protein>
    <submittedName>
        <fullName evidence="1">Uncharacterized protein</fullName>
    </submittedName>
</protein>
<organism evidence="1 2">
    <name type="scientific">Mycena indigotica</name>
    <dbReference type="NCBI Taxonomy" id="2126181"/>
    <lineage>
        <taxon>Eukaryota</taxon>
        <taxon>Fungi</taxon>
        <taxon>Dikarya</taxon>
        <taxon>Basidiomycota</taxon>
        <taxon>Agaricomycotina</taxon>
        <taxon>Agaricomycetes</taxon>
        <taxon>Agaricomycetidae</taxon>
        <taxon>Agaricales</taxon>
        <taxon>Marasmiineae</taxon>
        <taxon>Mycenaceae</taxon>
        <taxon>Mycena</taxon>
    </lineage>
</organism>
<accession>A0A8H6VT64</accession>
<dbReference type="EMBL" id="JACAZF010000017">
    <property type="protein sequence ID" value="KAF7289143.1"/>
    <property type="molecule type" value="Genomic_DNA"/>
</dbReference>
<sequence length="133" mass="15227">MPHMDEVTPDGHSVAIAYLEELASIPATLLTPTLQTLSLTWLSSRRGCLPGLTVQKLRTIRQSITQRYPTLNVLGVDAGSFALRWERNRNWGRQEEYGTDQDDGLHLRHIRDRLDNMWEDIEVAEELKGREST</sequence>
<dbReference type="RefSeq" id="XP_037213174.1">
    <property type="nucleotide sequence ID" value="XM_037370173.1"/>
</dbReference>
<keyword evidence="2" id="KW-1185">Reference proteome</keyword>
<proteinExistence type="predicted"/>
<name>A0A8H6VT64_9AGAR</name>